<proteinExistence type="predicted"/>
<dbReference type="Proteomes" id="UP001387364">
    <property type="component" value="Chromosome"/>
</dbReference>
<keyword evidence="1" id="KW-0472">Membrane</keyword>
<dbReference type="RefSeq" id="WP_338754581.1">
    <property type="nucleotide sequence ID" value="NZ_CP147404.1"/>
</dbReference>
<keyword evidence="1" id="KW-0812">Transmembrane</keyword>
<name>A0ABZ2NAI7_9BACI</name>
<evidence type="ECO:0000313" key="2">
    <source>
        <dbReference type="EMBL" id="WXB94749.1"/>
    </source>
</evidence>
<sequence length="216" mass="25206">MRNANFILWRALVATPIAAGWGALAFYQWGFSPLITSITSFTLGAVLFYSLGRLANARLYKKYGLARKEYYFILDNLKEAKEKLSRLQKGFIKVRSINSFKQMIELNRLVRRIFSIVKKEPQRFYEAEAFFYSHLDSVVELSEKYAALNSHRMKNESVKQSLIETQETLNDLTKILENDLHQVLAKDIEHLSFELDVAKHSLKKRNLIDPNDKRRL</sequence>
<dbReference type="Pfam" id="PF10112">
    <property type="entry name" value="Halogen_Hydrol"/>
    <property type="match status" value="1"/>
</dbReference>
<dbReference type="EMBL" id="CP147404">
    <property type="protein sequence ID" value="WXB94749.1"/>
    <property type="molecule type" value="Genomic_DNA"/>
</dbReference>
<reference evidence="2 3" key="1">
    <citation type="submission" date="2024-02" db="EMBL/GenBank/DDBJ databases">
        <title>Seven novel Bacillus-like species.</title>
        <authorList>
            <person name="Liu G."/>
        </authorList>
    </citation>
    <scope>NUCLEOTIDE SEQUENCE [LARGE SCALE GENOMIC DNA]</scope>
    <source>
        <strain evidence="2 3">FJAT-52991</strain>
    </source>
</reference>
<protein>
    <submittedName>
        <fullName evidence="2">5-bromo-4-chloroindolyl phosphate hydrolysis family protein</fullName>
    </submittedName>
</protein>
<organism evidence="2 3">
    <name type="scientific">Bacillus kandeliae</name>
    <dbReference type="NCBI Taxonomy" id="3129297"/>
    <lineage>
        <taxon>Bacteria</taxon>
        <taxon>Bacillati</taxon>
        <taxon>Bacillota</taxon>
        <taxon>Bacilli</taxon>
        <taxon>Bacillales</taxon>
        <taxon>Bacillaceae</taxon>
        <taxon>Bacillus</taxon>
    </lineage>
</organism>
<dbReference type="InterPro" id="IPR018770">
    <property type="entry name" value="ChloroindolylP_hydrolase"/>
</dbReference>
<evidence type="ECO:0000256" key="1">
    <source>
        <dbReference type="SAM" id="Phobius"/>
    </source>
</evidence>
<evidence type="ECO:0000313" key="3">
    <source>
        <dbReference type="Proteomes" id="UP001387364"/>
    </source>
</evidence>
<feature type="transmembrane region" description="Helical" evidence="1">
    <location>
        <begin position="7"/>
        <end position="27"/>
    </location>
</feature>
<keyword evidence="1" id="KW-1133">Transmembrane helix</keyword>
<gene>
    <name evidence="2" type="ORF">WDJ61_09035</name>
</gene>
<accession>A0ABZ2NAI7</accession>
<feature type="transmembrane region" description="Helical" evidence="1">
    <location>
        <begin position="33"/>
        <end position="52"/>
    </location>
</feature>
<keyword evidence="3" id="KW-1185">Reference proteome</keyword>